<dbReference type="PANTHER" id="PTHR43620">
    <property type="entry name" value="GLYCEROPHOSPHORYL DIESTER PHOSPHODIESTERASE"/>
    <property type="match status" value="1"/>
</dbReference>
<dbReference type="EMBL" id="APRZ01000006">
    <property type="protein sequence ID" value="ENX36208.1"/>
    <property type="molecule type" value="Genomic_DNA"/>
</dbReference>
<dbReference type="SUPFAM" id="SSF51695">
    <property type="entry name" value="PLC-like phosphodiesterases"/>
    <property type="match status" value="1"/>
</dbReference>
<dbReference type="EC" id="3.1.4.46" evidence="2"/>
<dbReference type="GO" id="GO:0006071">
    <property type="term" value="P:glycerol metabolic process"/>
    <property type="evidence" value="ECO:0007669"/>
    <property type="project" value="UniProtKB-KW"/>
</dbReference>
<protein>
    <recommendedName>
        <fullName evidence="2">glycerophosphodiester phosphodiesterase</fullName>
        <ecNumber evidence="2">3.1.4.46</ecNumber>
    </recommendedName>
</protein>
<dbReference type="InterPro" id="IPR017946">
    <property type="entry name" value="PLC-like_Pdiesterase_TIM-brl"/>
</dbReference>
<evidence type="ECO:0000313" key="8">
    <source>
        <dbReference type="EMBL" id="ENX36208.1"/>
    </source>
</evidence>
<sequence length="447" mass="50414">MALLETKNLICAPKIQFYLTETGFSNEEIPLRNKILDIFTKASSNCHLFENFSFQTKGLNKKLMSLFMFKKAALCLCLISLAGCNDDNNNQGNTTQPQYQLPKILVIGHRGASALRPEHTLASYQKAIDDGADFIEPDLVSTKDGVLVARHENEIGGTTNVATLPQFADRKKTKVIDGVTLEGWFTEDFTLKELQQLKARERIPQFRPDNQKYNDLYPIPTLEQIIELAEAHYKKTGKIIGLYIETKHPTYFQQQNLALEDPLLKTLSKYQYSRDIAPIYLQSFEVSNLKYLKNQLDLHKSVKRAQLIQLYDAPETRPADYVAQNNPKTYADLATAQGLKDVSAYANGVGPWKVYVFKDAAMTQTTSFIADAHKVNLKVHPYTFRPENNFLPDTLKCSTDKAKAAERCPTGSLKEMQLYFKAGVDGVFTDDPALGRQAVQNYQATSK</sequence>
<evidence type="ECO:0000313" key="9">
    <source>
        <dbReference type="Proteomes" id="UP000013009"/>
    </source>
</evidence>
<keyword evidence="5" id="KW-0378">Hydrolase</keyword>
<dbReference type="Proteomes" id="UP000013009">
    <property type="component" value="Unassembled WGS sequence"/>
</dbReference>
<dbReference type="PANTHER" id="PTHR43620:SF7">
    <property type="entry name" value="GLYCEROPHOSPHODIESTER PHOSPHODIESTERASE GDPD5-RELATED"/>
    <property type="match status" value="1"/>
</dbReference>
<feature type="domain" description="GP-PDE" evidence="7">
    <location>
        <begin position="104"/>
        <end position="439"/>
    </location>
</feature>
<dbReference type="GO" id="GO:0008889">
    <property type="term" value="F:glycerophosphodiester phosphodiesterase activity"/>
    <property type="evidence" value="ECO:0007669"/>
    <property type="project" value="UniProtKB-EC"/>
</dbReference>
<gene>
    <name evidence="8" type="ORF">F889_00366</name>
</gene>
<evidence type="ECO:0000256" key="2">
    <source>
        <dbReference type="ARBA" id="ARBA00012247"/>
    </source>
</evidence>
<dbReference type="HOGENOM" id="CLU_030226_0_0_6"/>
<dbReference type="PROSITE" id="PS51704">
    <property type="entry name" value="GP_PDE"/>
    <property type="match status" value="1"/>
</dbReference>
<evidence type="ECO:0000256" key="1">
    <source>
        <dbReference type="ARBA" id="ARBA00007277"/>
    </source>
</evidence>
<organism evidence="8 9">
    <name type="scientific">Acinetobacter colistiniresistens</name>
    <dbReference type="NCBI Taxonomy" id="280145"/>
    <lineage>
        <taxon>Bacteria</taxon>
        <taxon>Pseudomonadati</taxon>
        <taxon>Pseudomonadota</taxon>
        <taxon>Gammaproteobacteria</taxon>
        <taxon>Moraxellales</taxon>
        <taxon>Moraxellaceae</taxon>
        <taxon>Acinetobacter</taxon>
    </lineage>
</organism>
<comment type="catalytic activity">
    <reaction evidence="6">
        <text>a sn-glycero-3-phosphodiester + H2O = an alcohol + sn-glycerol 3-phosphate + H(+)</text>
        <dbReference type="Rhea" id="RHEA:12969"/>
        <dbReference type="ChEBI" id="CHEBI:15377"/>
        <dbReference type="ChEBI" id="CHEBI:15378"/>
        <dbReference type="ChEBI" id="CHEBI:30879"/>
        <dbReference type="ChEBI" id="CHEBI:57597"/>
        <dbReference type="ChEBI" id="CHEBI:83408"/>
        <dbReference type="EC" id="3.1.4.46"/>
    </reaction>
</comment>
<keyword evidence="9" id="KW-1185">Reference proteome</keyword>
<dbReference type="CDD" id="cd08602">
    <property type="entry name" value="GDPD_ScGlpQ1_like"/>
    <property type="match status" value="1"/>
</dbReference>
<evidence type="ECO:0000256" key="3">
    <source>
        <dbReference type="ARBA" id="ARBA00022729"/>
    </source>
</evidence>
<comment type="caution">
    <text evidence="8">The sequence shown here is derived from an EMBL/GenBank/DDBJ whole genome shotgun (WGS) entry which is preliminary data.</text>
</comment>
<evidence type="ECO:0000259" key="7">
    <source>
        <dbReference type="PROSITE" id="PS51704"/>
    </source>
</evidence>
<proteinExistence type="inferred from homology"/>
<evidence type="ECO:0000256" key="6">
    <source>
        <dbReference type="ARBA" id="ARBA00047512"/>
    </source>
</evidence>
<dbReference type="Pfam" id="PF03009">
    <property type="entry name" value="GDPD"/>
    <property type="match status" value="1"/>
</dbReference>
<dbReference type="GO" id="GO:0006629">
    <property type="term" value="P:lipid metabolic process"/>
    <property type="evidence" value="ECO:0007669"/>
    <property type="project" value="InterPro"/>
</dbReference>
<keyword evidence="4" id="KW-0319">Glycerol metabolism</keyword>
<reference evidence="8 9" key="1">
    <citation type="submission" date="2013-02" db="EMBL/GenBank/DDBJ databases">
        <title>The Genome Sequence of Acinetobacter sp. NIPH 1859.</title>
        <authorList>
            <consortium name="The Broad Institute Genome Sequencing Platform"/>
            <consortium name="The Broad Institute Genome Sequencing Center for Infectious Disease"/>
            <person name="Cerqueira G."/>
            <person name="Feldgarden M."/>
            <person name="Courvalin P."/>
            <person name="Perichon B."/>
            <person name="Grillot-Courvalin C."/>
            <person name="Clermont D."/>
            <person name="Rocha E."/>
            <person name="Yoon E.-J."/>
            <person name="Nemec A."/>
            <person name="Walker B."/>
            <person name="Young S.K."/>
            <person name="Zeng Q."/>
            <person name="Gargeya S."/>
            <person name="Fitzgerald M."/>
            <person name="Haas B."/>
            <person name="Abouelleil A."/>
            <person name="Alvarado L."/>
            <person name="Arachchi H.M."/>
            <person name="Berlin A.M."/>
            <person name="Chapman S.B."/>
            <person name="Dewar J."/>
            <person name="Goldberg J."/>
            <person name="Griggs A."/>
            <person name="Gujja S."/>
            <person name="Hansen M."/>
            <person name="Howarth C."/>
            <person name="Imamovic A."/>
            <person name="Larimer J."/>
            <person name="McCowan C."/>
            <person name="Murphy C."/>
            <person name="Neiman D."/>
            <person name="Pearson M."/>
            <person name="Priest M."/>
            <person name="Roberts A."/>
            <person name="Saif S."/>
            <person name="Shea T."/>
            <person name="Sisk P."/>
            <person name="Sykes S."/>
            <person name="Wortman J."/>
            <person name="Nusbaum C."/>
            <person name="Birren B."/>
        </authorList>
    </citation>
    <scope>NUCLEOTIDE SEQUENCE [LARGE SCALE GENOMIC DNA]</scope>
    <source>
        <strain evidence="8 9">NIPH 1859</strain>
    </source>
</reference>
<dbReference type="Gene3D" id="3.20.20.190">
    <property type="entry name" value="Phosphatidylinositol (PI) phosphodiesterase"/>
    <property type="match status" value="1"/>
</dbReference>
<evidence type="ECO:0000256" key="4">
    <source>
        <dbReference type="ARBA" id="ARBA00022798"/>
    </source>
</evidence>
<keyword evidence="3" id="KW-0732">Signal</keyword>
<evidence type="ECO:0000256" key="5">
    <source>
        <dbReference type="ARBA" id="ARBA00022801"/>
    </source>
</evidence>
<comment type="similarity">
    <text evidence="1">Belongs to the glycerophosphoryl diester phosphodiesterase family.</text>
</comment>
<accession>N9PRY2</accession>
<dbReference type="GO" id="GO:0042597">
    <property type="term" value="C:periplasmic space"/>
    <property type="evidence" value="ECO:0007669"/>
    <property type="project" value="TreeGrafter"/>
</dbReference>
<dbReference type="PATRIC" id="fig|1217695.3.peg.355"/>
<name>N9PRY2_9GAMM</name>
<dbReference type="AlphaFoldDB" id="N9PRY2"/>
<dbReference type="InterPro" id="IPR030395">
    <property type="entry name" value="GP_PDE_dom"/>
</dbReference>